<keyword evidence="4" id="KW-1185">Reference proteome</keyword>
<evidence type="ECO:0000313" key="4">
    <source>
        <dbReference type="Proteomes" id="UP000612855"/>
    </source>
</evidence>
<feature type="transmembrane region" description="Helical" evidence="1">
    <location>
        <begin position="240"/>
        <end position="262"/>
    </location>
</feature>
<dbReference type="Proteomes" id="UP000612855">
    <property type="component" value="Unassembled WGS sequence"/>
</dbReference>
<name>A0A917A8I0_9RHOB</name>
<organism evidence="3 4">
    <name type="scientific">Primorskyibacter flagellatus</name>
    <dbReference type="NCBI Taxonomy" id="1387277"/>
    <lineage>
        <taxon>Bacteria</taxon>
        <taxon>Pseudomonadati</taxon>
        <taxon>Pseudomonadota</taxon>
        <taxon>Alphaproteobacteria</taxon>
        <taxon>Rhodobacterales</taxon>
        <taxon>Roseobacteraceae</taxon>
        <taxon>Primorskyibacter</taxon>
    </lineage>
</organism>
<dbReference type="InterPro" id="IPR025235">
    <property type="entry name" value="DUF4178"/>
</dbReference>
<keyword evidence="1" id="KW-0812">Transmembrane</keyword>
<reference evidence="4" key="1">
    <citation type="journal article" date="2019" name="Int. J. Syst. Evol. Microbiol.">
        <title>The Global Catalogue of Microorganisms (GCM) 10K type strain sequencing project: providing services to taxonomists for standard genome sequencing and annotation.</title>
        <authorList>
            <consortium name="The Broad Institute Genomics Platform"/>
            <consortium name="The Broad Institute Genome Sequencing Center for Infectious Disease"/>
            <person name="Wu L."/>
            <person name="Ma J."/>
        </authorList>
    </citation>
    <scope>NUCLEOTIDE SEQUENCE [LARGE SCALE GENOMIC DNA]</scope>
    <source>
        <strain evidence="4">CGMCC 1.12664</strain>
    </source>
</reference>
<dbReference type="RefSeq" id="WP_188477626.1">
    <property type="nucleotide sequence ID" value="NZ_BMFJ01000001.1"/>
</dbReference>
<evidence type="ECO:0000259" key="2">
    <source>
        <dbReference type="Pfam" id="PF13785"/>
    </source>
</evidence>
<evidence type="ECO:0000256" key="1">
    <source>
        <dbReference type="SAM" id="Phobius"/>
    </source>
</evidence>
<evidence type="ECO:0000313" key="3">
    <source>
        <dbReference type="EMBL" id="GGE32802.1"/>
    </source>
</evidence>
<feature type="transmembrane region" description="Helical" evidence="1">
    <location>
        <begin position="392"/>
        <end position="410"/>
    </location>
</feature>
<dbReference type="Pfam" id="PF13785">
    <property type="entry name" value="DUF4178"/>
    <property type="match status" value="1"/>
</dbReference>
<feature type="domain" description="DUF4178" evidence="2">
    <location>
        <begin position="62"/>
        <end position="209"/>
    </location>
</feature>
<dbReference type="EMBL" id="BMFJ01000001">
    <property type="protein sequence ID" value="GGE32802.1"/>
    <property type="molecule type" value="Genomic_DNA"/>
</dbReference>
<accession>A0A917A8I0</accession>
<gene>
    <name evidence="3" type="ORF">GCM10011360_20820</name>
</gene>
<proteinExistence type="predicted"/>
<protein>
    <recommendedName>
        <fullName evidence="2">DUF4178 domain-containing protein</fullName>
    </recommendedName>
</protein>
<keyword evidence="1" id="KW-0472">Membrane</keyword>
<keyword evidence="1" id="KW-1133">Transmembrane helix</keyword>
<comment type="caution">
    <text evidence="3">The sequence shown here is derived from an EMBL/GenBank/DDBJ whole genome shotgun (WGS) entry which is preliminary data.</text>
</comment>
<sequence>MTRSPDLRAINCTACGAGLDVLGGGRVATHICPYCGTALDAQADYRVIAKYSGIIRPSSPLRPGMSGQIDGVAFTVIGTLGWEERYGGRTWTWVDHQVFSPTHGYAWLTVEDGHLIFSRRYRKPCFPDFITSATVERAETRPDVTSEGETFRYYETSTAEITYAEGEFNWTPKVGDRATVVSCLGPDTMLSFEESATEREVEVSTWLPPETYAAFGAEAPRHASRNHPLMPYPQRHMPKFYMTVPLLLAALSLFLGILFGAAKGTQVARVADLPVSGLPLELHFTVSDTARLAQIEVWTDVTNAWAWFEVGLTDPDDSPVFEAGREVGFYSGRDNEGAWTEGSRRTRIRFHPETPGDHVLDLALAESERDTPGGALASRVTVTVTEGLSTGWWLFLLTAVFLAIPLLVFLRAGLANTRRWSGSDWTDEDDDD</sequence>
<dbReference type="AlphaFoldDB" id="A0A917A8I0"/>